<name>A0A0A9B042_ARUDO</name>
<dbReference type="AlphaFoldDB" id="A0A0A9B042"/>
<sequence>MTKLSWNESILHCCQFSTLVIESLKLFPNVSTLHHFPNAISHPARKRGYCTYIIDVYHSYNILYLNNLEVKIEMK</sequence>
<proteinExistence type="predicted"/>
<reference evidence="1" key="1">
    <citation type="submission" date="2014-09" db="EMBL/GenBank/DDBJ databases">
        <authorList>
            <person name="Magalhaes I.L.F."/>
            <person name="Oliveira U."/>
            <person name="Santos F.R."/>
            <person name="Vidigal T.H.D.A."/>
            <person name="Brescovit A.D."/>
            <person name="Santos A.J."/>
        </authorList>
    </citation>
    <scope>NUCLEOTIDE SEQUENCE</scope>
    <source>
        <tissue evidence="1">Shoot tissue taken approximately 20 cm above the soil surface</tissue>
    </source>
</reference>
<dbReference type="EMBL" id="GBRH01241169">
    <property type="protein sequence ID" value="JAD56726.1"/>
    <property type="molecule type" value="Transcribed_RNA"/>
</dbReference>
<protein>
    <submittedName>
        <fullName evidence="1">Uncharacterized protein</fullName>
    </submittedName>
</protein>
<reference evidence="1" key="2">
    <citation type="journal article" date="2015" name="Data Brief">
        <title>Shoot transcriptome of the giant reed, Arundo donax.</title>
        <authorList>
            <person name="Barrero R.A."/>
            <person name="Guerrero F.D."/>
            <person name="Moolhuijzen P."/>
            <person name="Goolsby J.A."/>
            <person name="Tidwell J."/>
            <person name="Bellgard S.E."/>
            <person name="Bellgard M.I."/>
        </authorList>
    </citation>
    <scope>NUCLEOTIDE SEQUENCE</scope>
    <source>
        <tissue evidence="1">Shoot tissue taken approximately 20 cm above the soil surface</tissue>
    </source>
</reference>
<evidence type="ECO:0000313" key="1">
    <source>
        <dbReference type="EMBL" id="JAD56726.1"/>
    </source>
</evidence>
<accession>A0A0A9B042</accession>
<organism evidence="1">
    <name type="scientific">Arundo donax</name>
    <name type="common">Giant reed</name>
    <name type="synonym">Donax arundinaceus</name>
    <dbReference type="NCBI Taxonomy" id="35708"/>
    <lineage>
        <taxon>Eukaryota</taxon>
        <taxon>Viridiplantae</taxon>
        <taxon>Streptophyta</taxon>
        <taxon>Embryophyta</taxon>
        <taxon>Tracheophyta</taxon>
        <taxon>Spermatophyta</taxon>
        <taxon>Magnoliopsida</taxon>
        <taxon>Liliopsida</taxon>
        <taxon>Poales</taxon>
        <taxon>Poaceae</taxon>
        <taxon>PACMAD clade</taxon>
        <taxon>Arundinoideae</taxon>
        <taxon>Arundineae</taxon>
        <taxon>Arundo</taxon>
    </lineage>
</organism>